<dbReference type="EMBL" id="HBUF01368901">
    <property type="protein sequence ID" value="CAG6725082.1"/>
    <property type="molecule type" value="Transcribed_RNA"/>
</dbReference>
<dbReference type="EMBL" id="HBUF01526195">
    <property type="protein sequence ID" value="CAG6750296.1"/>
    <property type="molecule type" value="Transcribed_RNA"/>
</dbReference>
<dbReference type="EMBL" id="HBUF01526194">
    <property type="protein sequence ID" value="CAG6750293.1"/>
    <property type="molecule type" value="Transcribed_RNA"/>
</dbReference>
<dbReference type="EMBL" id="HBUF01368904">
    <property type="protein sequence ID" value="CAG6725089.1"/>
    <property type="molecule type" value="Transcribed_RNA"/>
</dbReference>
<sequence length="103" mass="11240">MGSVSQAGNLHLGGLVPFLSVMVRDPSMGLNSPLHVASPDCATLNSIPSAALALCPWLLGLIFSYTKHLNRSSFEVEWPWCILPTRYQEVPSFHRAMHCSSST</sequence>
<protein>
    <submittedName>
        <fullName evidence="1">Uncharacterized protein</fullName>
    </submittedName>
</protein>
<name>A0A8D8ZM63_9HEMI</name>
<dbReference type="EMBL" id="HBUF01293775">
    <property type="protein sequence ID" value="CAG6689745.1"/>
    <property type="molecule type" value="Transcribed_RNA"/>
</dbReference>
<organism evidence="1">
    <name type="scientific">Cacopsylla melanoneura</name>
    <dbReference type="NCBI Taxonomy" id="428564"/>
    <lineage>
        <taxon>Eukaryota</taxon>
        <taxon>Metazoa</taxon>
        <taxon>Ecdysozoa</taxon>
        <taxon>Arthropoda</taxon>
        <taxon>Hexapoda</taxon>
        <taxon>Insecta</taxon>
        <taxon>Pterygota</taxon>
        <taxon>Neoptera</taxon>
        <taxon>Paraneoptera</taxon>
        <taxon>Hemiptera</taxon>
        <taxon>Sternorrhyncha</taxon>
        <taxon>Psylloidea</taxon>
        <taxon>Psyllidae</taxon>
        <taxon>Psyllinae</taxon>
        <taxon>Cacopsylla</taxon>
    </lineage>
</organism>
<dbReference type="EMBL" id="HBUF01293774">
    <property type="protein sequence ID" value="CAG6689742.1"/>
    <property type="molecule type" value="Transcribed_RNA"/>
</dbReference>
<dbReference type="EMBL" id="HBUF01293773">
    <property type="protein sequence ID" value="CAG6689739.1"/>
    <property type="molecule type" value="Transcribed_RNA"/>
</dbReference>
<dbReference type="EMBL" id="HBUF01368903">
    <property type="protein sequence ID" value="CAG6725086.1"/>
    <property type="molecule type" value="Transcribed_RNA"/>
</dbReference>
<dbReference type="AlphaFoldDB" id="A0A8D8ZM63"/>
<reference evidence="1" key="1">
    <citation type="submission" date="2021-05" db="EMBL/GenBank/DDBJ databases">
        <authorList>
            <person name="Alioto T."/>
            <person name="Alioto T."/>
            <person name="Gomez Garrido J."/>
        </authorList>
    </citation>
    <scope>NUCLEOTIDE SEQUENCE</scope>
</reference>
<proteinExistence type="predicted"/>
<accession>A0A8D8ZM63</accession>
<dbReference type="EMBL" id="HBUF01368902">
    <property type="protein sequence ID" value="CAG6725084.1"/>
    <property type="molecule type" value="Transcribed_RNA"/>
</dbReference>
<evidence type="ECO:0000313" key="1">
    <source>
        <dbReference type="EMBL" id="CAG6750293.1"/>
    </source>
</evidence>